<gene>
    <name evidence="2" type="ORF">HYC85_022887</name>
</gene>
<sequence>MGALALALSAAAAANSQSSIRFLIPSHAPPRRRRRRRRIITLSFPRKPTSKFIVFASKDNPKLDPWDQIEFKPLDIGSSEKRSAANAPLETKLVDSNIKFCMEALLQGKPKRLDQPAKGMPNFSREDMALVNPEIYGNVVELENFLATSPIKEHEDNDWTMVEDLARTGGREEVKLISSSTRGFVVSFGSLIGFLPYCNLPARWKFLGFESWLRGKALDPSEYKQNLGVVGKYRIANKTSLDSSLGPEIDLKVDVHILPDMKLEDLLKIYDQEKLIFLSSFVGQKIKVYVASSDRKSKRLIFSVKPKEKEEMVEKKKSVMAKLSVGDVVKCCIKKITYFGIFVEVEGVTALIHPTQVSWDATLDHASYFRVGKIVKAKVHRLDFSLERIFLSLKETTPDPLIEALEAVWFIRHPCLRMNTSYLPDQETECNS</sequence>
<protein>
    <recommendedName>
        <fullName evidence="1">S1 motif domain-containing protein</fullName>
    </recommendedName>
</protein>
<dbReference type="SUPFAM" id="SSF50249">
    <property type="entry name" value="Nucleic acid-binding proteins"/>
    <property type="match status" value="1"/>
</dbReference>
<dbReference type="PANTHER" id="PTHR47600:SF1">
    <property type="entry name" value="NUCLEIC ACID-BINDING, OB-FOLD-LIKE PROTEIN"/>
    <property type="match status" value="1"/>
</dbReference>
<dbReference type="PROSITE" id="PS50126">
    <property type="entry name" value="S1"/>
    <property type="match status" value="1"/>
</dbReference>
<dbReference type="InterPro" id="IPR012340">
    <property type="entry name" value="NA-bd_OB-fold"/>
</dbReference>
<dbReference type="AlphaFoldDB" id="A0A7J7GGS9"/>
<reference evidence="2 3" key="2">
    <citation type="submission" date="2020-07" db="EMBL/GenBank/DDBJ databases">
        <title>Genome assembly of wild tea tree DASZ reveals pedigree and selection history of tea varieties.</title>
        <authorList>
            <person name="Zhang W."/>
        </authorList>
    </citation>
    <scope>NUCLEOTIDE SEQUENCE [LARGE SCALE GENOMIC DNA]</scope>
    <source>
        <strain evidence="3">cv. G240</strain>
        <tissue evidence="2">Leaf</tissue>
    </source>
</reference>
<dbReference type="GO" id="GO:0003676">
    <property type="term" value="F:nucleic acid binding"/>
    <property type="evidence" value="ECO:0007669"/>
    <property type="project" value="InterPro"/>
</dbReference>
<comment type="caution">
    <text evidence="2">The sequence shown here is derived from an EMBL/GenBank/DDBJ whole genome shotgun (WGS) entry which is preliminary data.</text>
</comment>
<dbReference type="SMART" id="SM00316">
    <property type="entry name" value="S1"/>
    <property type="match status" value="2"/>
</dbReference>
<evidence type="ECO:0000313" key="3">
    <source>
        <dbReference type="Proteomes" id="UP000593564"/>
    </source>
</evidence>
<name>A0A7J7GGS9_CAMSI</name>
<organism evidence="2 3">
    <name type="scientific">Camellia sinensis</name>
    <name type="common">Tea plant</name>
    <name type="synonym">Thea sinensis</name>
    <dbReference type="NCBI Taxonomy" id="4442"/>
    <lineage>
        <taxon>Eukaryota</taxon>
        <taxon>Viridiplantae</taxon>
        <taxon>Streptophyta</taxon>
        <taxon>Embryophyta</taxon>
        <taxon>Tracheophyta</taxon>
        <taxon>Spermatophyta</taxon>
        <taxon>Magnoliopsida</taxon>
        <taxon>eudicotyledons</taxon>
        <taxon>Gunneridae</taxon>
        <taxon>Pentapetalae</taxon>
        <taxon>asterids</taxon>
        <taxon>Ericales</taxon>
        <taxon>Theaceae</taxon>
        <taxon>Camellia</taxon>
    </lineage>
</organism>
<dbReference type="Gene3D" id="2.40.50.140">
    <property type="entry name" value="Nucleic acid-binding proteins"/>
    <property type="match status" value="1"/>
</dbReference>
<dbReference type="EMBL" id="JACBKZ010000011">
    <property type="protein sequence ID" value="KAF5938628.1"/>
    <property type="molecule type" value="Genomic_DNA"/>
</dbReference>
<evidence type="ECO:0000313" key="2">
    <source>
        <dbReference type="EMBL" id="KAF5938628.1"/>
    </source>
</evidence>
<dbReference type="PANTHER" id="PTHR47600">
    <property type="entry name" value="NUCLEIC ACID-BINDING, OB-FOLD-LIKE PROTEIN"/>
    <property type="match status" value="1"/>
</dbReference>
<dbReference type="InterPro" id="IPR003029">
    <property type="entry name" value="S1_domain"/>
</dbReference>
<reference evidence="3" key="1">
    <citation type="journal article" date="2020" name="Nat. Commun.">
        <title>Genome assembly of wild tea tree DASZ reveals pedigree and selection history of tea varieties.</title>
        <authorList>
            <person name="Zhang W."/>
            <person name="Zhang Y."/>
            <person name="Qiu H."/>
            <person name="Guo Y."/>
            <person name="Wan H."/>
            <person name="Zhang X."/>
            <person name="Scossa F."/>
            <person name="Alseekh S."/>
            <person name="Zhang Q."/>
            <person name="Wang P."/>
            <person name="Xu L."/>
            <person name="Schmidt M.H."/>
            <person name="Jia X."/>
            <person name="Li D."/>
            <person name="Zhu A."/>
            <person name="Guo F."/>
            <person name="Chen W."/>
            <person name="Ni D."/>
            <person name="Usadel B."/>
            <person name="Fernie A.R."/>
            <person name="Wen W."/>
        </authorList>
    </citation>
    <scope>NUCLEOTIDE SEQUENCE [LARGE SCALE GENOMIC DNA]</scope>
    <source>
        <strain evidence="3">cv. G240</strain>
    </source>
</reference>
<keyword evidence="3" id="KW-1185">Reference proteome</keyword>
<accession>A0A7J7GGS9</accession>
<evidence type="ECO:0000259" key="1">
    <source>
        <dbReference type="PROSITE" id="PS50126"/>
    </source>
</evidence>
<dbReference type="Pfam" id="PF00575">
    <property type="entry name" value="S1"/>
    <property type="match status" value="1"/>
</dbReference>
<dbReference type="Proteomes" id="UP000593564">
    <property type="component" value="Unassembled WGS sequence"/>
</dbReference>
<proteinExistence type="predicted"/>
<feature type="domain" description="S1 motif" evidence="1">
    <location>
        <begin position="326"/>
        <end position="394"/>
    </location>
</feature>